<name>A0AA37GYS8_9PEZI</name>
<evidence type="ECO:0000313" key="1">
    <source>
        <dbReference type="EMBL" id="GJC89359.1"/>
    </source>
</evidence>
<keyword evidence="2" id="KW-1185">Reference proteome</keyword>
<dbReference type="AlphaFoldDB" id="A0AA37GYS8"/>
<reference evidence="1 2" key="1">
    <citation type="submission" date="2021-07" db="EMBL/GenBank/DDBJ databases">
        <title>Genome data of Colletotrichum spaethianum.</title>
        <authorList>
            <person name="Utami Y.D."/>
            <person name="Hiruma K."/>
        </authorList>
    </citation>
    <scope>NUCLEOTIDE SEQUENCE [LARGE SCALE GENOMIC DNA]</scope>
    <source>
        <strain evidence="1 2">MAFF 242679</strain>
    </source>
</reference>
<dbReference type="Proteomes" id="UP001055172">
    <property type="component" value="Unassembled WGS sequence"/>
</dbReference>
<comment type="caution">
    <text evidence="1">The sequence shown here is derived from an EMBL/GenBank/DDBJ whole genome shotgun (WGS) entry which is preliminary data.</text>
</comment>
<accession>A0AA37GYS8</accession>
<protein>
    <submittedName>
        <fullName evidence="1">Uncharacterized protein</fullName>
    </submittedName>
</protein>
<evidence type="ECO:0000313" key="2">
    <source>
        <dbReference type="Proteomes" id="UP001055172"/>
    </source>
</evidence>
<sequence length="377" mass="41268">MVAVTVFEHPNPVFRPMHPDQVQVSVTQKALPSLEAAAQLYLAVLGDVLDLDPELSCPHARPLISQVAYMASRLPKPTQRPQAIPPSHQKLFQWLKELQDRLSSLAIYAGLRSNRDPPSTRGVVELLVCVAVERCGGDIDPARHNCRGQLCDSVIEALGALKTAQLIEGRDPTDRMPVPAVIFICFGPHGRNLTTVVVSGSAEHVPFDKTLSWRAKRAFELAKENFPGYAAVKRALSHFWSSWKSHGRLAVDCGDRCAAQNRGCVVHQANFLQKHLTRGLLCDNDGAAATMFDHSDELGVALLVGARFRPISRCLGCMGIFQYGRGLSSISSESQYYSKAGPYCHRKEWQSHSCAETHAHLQCAYVTGLAEGPGVGK</sequence>
<proteinExistence type="predicted"/>
<organism evidence="1 2">
    <name type="scientific">Colletotrichum liriopes</name>
    <dbReference type="NCBI Taxonomy" id="708192"/>
    <lineage>
        <taxon>Eukaryota</taxon>
        <taxon>Fungi</taxon>
        <taxon>Dikarya</taxon>
        <taxon>Ascomycota</taxon>
        <taxon>Pezizomycotina</taxon>
        <taxon>Sordariomycetes</taxon>
        <taxon>Hypocreomycetidae</taxon>
        <taxon>Glomerellales</taxon>
        <taxon>Glomerellaceae</taxon>
        <taxon>Colletotrichum</taxon>
        <taxon>Colletotrichum spaethianum species complex</taxon>
    </lineage>
</organism>
<gene>
    <name evidence="1" type="ORF">ColLi_12197</name>
</gene>
<dbReference type="EMBL" id="BPPX01000040">
    <property type="protein sequence ID" value="GJC89359.1"/>
    <property type="molecule type" value="Genomic_DNA"/>
</dbReference>